<dbReference type="EMBL" id="QTUC01000001">
    <property type="protein sequence ID" value="REF34940.1"/>
    <property type="molecule type" value="Genomic_DNA"/>
</dbReference>
<dbReference type="CDD" id="cd14014">
    <property type="entry name" value="STKc_PknB_like"/>
    <property type="match status" value="1"/>
</dbReference>
<dbReference type="PROSITE" id="PS00109">
    <property type="entry name" value="PROTEIN_KINASE_TYR"/>
    <property type="match status" value="1"/>
</dbReference>
<name>A0A3D9V411_THECX</name>
<keyword evidence="3" id="KW-0808">Transferase</keyword>
<dbReference type="InterPro" id="IPR000719">
    <property type="entry name" value="Prot_kinase_dom"/>
</dbReference>
<reference evidence="10 11" key="1">
    <citation type="submission" date="2018-08" db="EMBL/GenBank/DDBJ databases">
        <title>Sequencing the genomes of 1000 actinobacteria strains.</title>
        <authorList>
            <person name="Klenk H.-P."/>
        </authorList>
    </citation>
    <scope>NUCLEOTIDE SEQUENCE [LARGE SCALE GENOMIC DNA]</scope>
    <source>
        <strain evidence="10 11">DSM 22891</strain>
    </source>
</reference>
<dbReference type="Pfam" id="PF00069">
    <property type="entry name" value="Pkinase"/>
    <property type="match status" value="1"/>
</dbReference>
<evidence type="ECO:0000256" key="4">
    <source>
        <dbReference type="ARBA" id="ARBA00022741"/>
    </source>
</evidence>
<keyword evidence="5 10" id="KW-0418">Kinase</keyword>
<keyword evidence="8" id="KW-0812">Transmembrane</keyword>
<sequence length="558" mass="58526">MQGDFSVEGYDIEGLLGAGPAGEVWLAREQASGAQVALKRVRPRDADAQEAARRVLAALDAIRHPNLARVLQLIPCGDEFVFVLDYAEGGSVGQLLLARGTLDPGEVVTMAGAVARALAALHERGVVHGDVTPENILLAADATPLLADVGLLGLVDDGDGPTAGTFGYTDPARKPGEAATPAGDVYGLAAVCYTALTGTPPEPGPARRPLLQLAPGVPPPLAHVVEAGLQGKPEQRPGAAQFAAQVEAAAAAVPIRFPTPSSDVLPPPGPPMPEPGPAITSVSVSAPPAPTQPGPTPPPQSPPAPPRQAPHGDPAEAFAPSTSVPPPTPPPSRPTPPADDDVEDDSRGRRTGRLVALLVGVPVVLALVVTVGVLGWRSLADSSSRTEPRTAPTTRPTSEPGEEPSTSQPSPAPPTASPRWTPRTPAEARWARVLTELDRRRTKAWEELDRDQLRRIYKAGSVVLQEELANMEEHAANNVTSVVGLNTPILSLKVISESEERVVVEAVSQLQPYSLRIGDRLYPHEGGEPRRFRMTLERDASGEWLIAANEEIGSAESR</sequence>
<evidence type="ECO:0000313" key="11">
    <source>
        <dbReference type="Proteomes" id="UP000256485"/>
    </source>
</evidence>
<keyword evidence="6" id="KW-0067">ATP-binding</keyword>
<feature type="domain" description="Protein kinase" evidence="9">
    <location>
        <begin position="10"/>
        <end position="250"/>
    </location>
</feature>
<dbReference type="EC" id="2.7.11.1" evidence="1"/>
<protein>
    <recommendedName>
        <fullName evidence="1">non-specific serine/threonine protein kinase</fullName>
        <ecNumber evidence="1">2.7.11.1</ecNumber>
    </recommendedName>
</protein>
<feature type="compositionally biased region" description="Pro residues" evidence="7">
    <location>
        <begin position="265"/>
        <end position="276"/>
    </location>
</feature>
<feature type="region of interest" description="Disordered" evidence="7">
    <location>
        <begin position="380"/>
        <end position="427"/>
    </location>
</feature>
<feature type="transmembrane region" description="Helical" evidence="8">
    <location>
        <begin position="354"/>
        <end position="376"/>
    </location>
</feature>
<feature type="region of interest" description="Disordered" evidence="7">
    <location>
        <begin position="259"/>
        <end position="347"/>
    </location>
</feature>
<comment type="caution">
    <text evidence="10">The sequence shown here is derived from an EMBL/GenBank/DDBJ whole genome shotgun (WGS) entry which is preliminary data.</text>
</comment>
<evidence type="ECO:0000256" key="7">
    <source>
        <dbReference type="SAM" id="MobiDB-lite"/>
    </source>
</evidence>
<keyword evidence="8" id="KW-0472">Membrane</keyword>
<dbReference type="InterPro" id="IPR011009">
    <property type="entry name" value="Kinase-like_dom_sf"/>
</dbReference>
<evidence type="ECO:0000256" key="6">
    <source>
        <dbReference type="ARBA" id="ARBA00022840"/>
    </source>
</evidence>
<feature type="compositionally biased region" description="Pro residues" evidence="7">
    <location>
        <begin position="323"/>
        <end position="337"/>
    </location>
</feature>
<dbReference type="AlphaFoldDB" id="A0A3D9V411"/>
<evidence type="ECO:0000256" key="2">
    <source>
        <dbReference type="ARBA" id="ARBA00022527"/>
    </source>
</evidence>
<proteinExistence type="predicted"/>
<dbReference type="GO" id="GO:0004674">
    <property type="term" value="F:protein serine/threonine kinase activity"/>
    <property type="evidence" value="ECO:0007669"/>
    <property type="project" value="UniProtKB-KW"/>
</dbReference>
<dbReference type="SUPFAM" id="SSF56112">
    <property type="entry name" value="Protein kinase-like (PK-like)"/>
    <property type="match status" value="1"/>
</dbReference>
<evidence type="ECO:0000259" key="9">
    <source>
        <dbReference type="PROSITE" id="PS50011"/>
    </source>
</evidence>
<dbReference type="RefSeq" id="WP_115848814.1">
    <property type="nucleotide sequence ID" value="NZ_QTUC01000001.1"/>
</dbReference>
<evidence type="ECO:0000256" key="1">
    <source>
        <dbReference type="ARBA" id="ARBA00012513"/>
    </source>
</evidence>
<feature type="compositionally biased region" description="Low complexity" evidence="7">
    <location>
        <begin position="382"/>
        <end position="409"/>
    </location>
</feature>
<dbReference type="InterPro" id="IPR008266">
    <property type="entry name" value="Tyr_kinase_AS"/>
</dbReference>
<evidence type="ECO:0000313" key="10">
    <source>
        <dbReference type="EMBL" id="REF34940.1"/>
    </source>
</evidence>
<feature type="compositionally biased region" description="Pro residues" evidence="7">
    <location>
        <begin position="287"/>
        <end position="308"/>
    </location>
</feature>
<gene>
    <name evidence="10" type="ORF">DFJ64_0306</name>
</gene>
<organism evidence="10 11">
    <name type="scientific">Thermasporomyces composti</name>
    <dbReference type="NCBI Taxonomy" id="696763"/>
    <lineage>
        <taxon>Bacteria</taxon>
        <taxon>Bacillati</taxon>
        <taxon>Actinomycetota</taxon>
        <taxon>Actinomycetes</taxon>
        <taxon>Propionibacteriales</taxon>
        <taxon>Nocardioidaceae</taxon>
        <taxon>Thermasporomyces</taxon>
    </lineage>
</organism>
<dbReference type="PANTHER" id="PTHR43289:SF6">
    <property type="entry name" value="SERINE_THREONINE-PROTEIN KINASE NEKL-3"/>
    <property type="match status" value="1"/>
</dbReference>
<dbReference type="Proteomes" id="UP000256485">
    <property type="component" value="Unassembled WGS sequence"/>
</dbReference>
<dbReference type="Gene3D" id="1.10.510.10">
    <property type="entry name" value="Transferase(Phosphotransferase) domain 1"/>
    <property type="match status" value="1"/>
</dbReference>
<accession>A0A3D9V411</accession>
<dbReference type="PANTHER" id="PTHR43289">
    <property type="entry name" value="MITOGEN-ACTIVATED PROTEIN KINASE KINASE KINASE 20-RELATED"/>
    <property type="match status" value="1"/>
</dbReference>
<dbReference type="Gene3D" id="3.30.200.20">
    <property type="entry name" value="Phosphorylase Kinase, domain 1"/>
    <property type="match status" value="1"/>
</dbReference>
<keyword evidence="11" id="KW-1185">Reference proteome</keyword>
<keyword evidence="4" id="KW-0547">Nucleotide-binding</keyword>
<evidence type="ECO:0000256" key="3">
    <source>
        <dbReference type="ARBA" id="ARBA00022679"/>
    </source>
</evidence>
<keyword evidence="8" id="KW-1133">Transmembrane helix</keyword>
<dbReference type="GO" id="GO:0005524">
    <property type="term" value="F:ATP binding"/>
    <property type="evidence" value="ECO:0007669"/>
    <property type="project" value="UniProtKB-KW"/>
</dbReference>
<evidence type="ECO:0000256" key="8">
    <source>
        <dbReference type="SAM" id="Phobius"/>
    </source>
</evidence>
<evidence type="ECO:0000256" key="5">
    <source>
        <dbReference type="ARBA" id="ARBA00022777"/>
    </source>
</evidence>
<dbReference type="PROSITE" id="PS50011">
    <property type="entry name" value="PROTEIN_KINASE_DOM"/>
    <property type="match status" value="1"/>
</dbReference>
<keyword evidence="2 10" id="KW-0723">Serine/threonine-protein kinase</keyword>